<evidence type="ECO:0000256" key="3">
    <source>
        <dbReference type="ARBA" id="ARBA00004275"/>
    </source>
</evidence>
<dbReference type="GO" id="GO:0005506">
    <property type="term" value="F:iron ion binding"/>
    <property type="evidence" value="ECO:0007669"/>
    <property type="project" value="InterPro"/>
</dbReference>
<keyword evidence="7" id="KW-0285">Flavoprotein</keyword>
<dbReference type="SMART" id="SM01092">
    <property type="entry name" value="CO_deh_flav_C"/>
    <property type="match status" value="1"/>
</dbReference>
<comment type="subcellular location">
    <subcellularLocation>
        <location evidence="3">Peroxisome</location>
    </subcellularLocation>
</comment>
<evidence type="ECO:0000256" key="12">
    <source>
        <dbReference type="ARBA" id="ARBA00023004"/>
    </source>
</evidence>
<dbReference type="Pfam" id="PF03450">
    <property type="entry name" value="CO_deh_flav_C"/>
    <property type="match status" value="1"/>
</dbReference>
<dbReference type="SUPFAM" id="SSF56176">
    <property type="entry name" value="FAD-binding/transporter-associated domain-like"/>
    <property type="match status" value="1"/>
</dbReference>
<comment type="cofactor">
    <cofactor evidence="1">
        <name>Mo-molybdopterin</name>
        <dbReference type="ChEBI" id="CHEBI:71302"/>
    </cofactor>
</comment>
<evidence type="ECO:0000256" key="7">
    <source>
        <dbReference type="ARBA" id="ARBA00022630"/>
    </source>
</evidence>
<keyword evidence="13" id="KW-0411">Iron-sulfur</keyword>
<dbReference type="SUPFAM" id="SSF54665">
    <property type="entry name" value="CO dehydrogenase molybdoprotein N-domain-like"/>
    <property type="match status" value="1"/>
</dbReference>
<evidence type="ECO:0000256" key="9">
    <source>
        <dbReference type="ARBA" id="ARBA00022723"/>
    </source>
</evidence>
<dbReference type="SUPFAM" id="SSF55447">
    <property type="entry name" value="CO dehydrogenase flavoprotein C-terminal domain-like"/>
    <property type="match status" value="1"/>
</dbReference>
<comment type="cofactor">
    <cofactor evidence="15">
        <name>[2Fe-2S] cluster</name>
        <dbReference type="ChEBI" id="CHEBI:190135"/>
    </cofactor>
</comment>
<dbReference type="InterPro" id="IPR016169">
    <property type="entry name" value="FAD-bd_PCMH_sub2"/>
</dbReference>
<dbReference type="FunFam" id="3.90.1170.50:FF:000001">
    <property type="entry name" value="Aldehyde oxidase 1"/>
    <property type="match status" value="1"/>
</dbReference>
<evidence type="ECO:0000256" key="11">
    <source>
        <dbReference type="ARBA" id="ARBA00023002"/>
    </source>
</evidence>
<dbReference type="Pfam" id="PF02738">
    <property type="entry name" value="MoCoBD_1"/>
    <property type="match status" value="1"/>
</dbReference>
<evidence type="ECO:0000256" key="2">
    <source>
        <dbReference type="ARBA" id="ARBA00001974"/>
    </source>
</evidence>
<dbReference type="Pfam" id="PF20256">
    <property type="entry name" value="MoCoBD_2"/>
    <property type="match status" value="1"/>
</dbReference>
<name>A0A0T6B961_9SCAR</name>
<dbReference type="FunFam" id="3.30.365.10:FF:000003">
    <property type="entry name" value="Aldehyde oxidase 1"/>
    <property type="match status" value="1"/>
</dbReference>
<dbReference type="InterPro" id="IPR016166">
    <property type="entry name" value="FAD-bd_PCMH"/>
</dbReference>
<dbReference type="InterPro" id="IPR046867">
    <property type="entry name" value="AldOxase/xan_DH_MoCoBD2"/>
</dbReference>
<evidence type="ECO:0000256" key="5">
    <source>
        <dbReference type="ARBA" id="ARBA00011738"/>
    </source>
</evidence>
<organism evidence="17 18">
    <name type="scientific">Oryctes borbonicus</name>
    <dbReference type="NCBI Taxonomy" id="1629725"/>
    <lineage>
        <taxon>Eukaryota</taxon>
        <taxon>Metazoa</taxon>
        <taxon>Ecdysozoa</taxon>
        <taxon>Arthropoda</taxon>
        <taxon>Hexapoda</taxon>
        <taxon>Insecta</taxon>
        <taxon>Pterygota</taxon>
        <taxon>Neoptera</taxon>
        <taxon>Endopterygota</taxon>
        <taxon>Coleoptera</taxon>
        <taxon>Polyphaga</taxon>
        <taxon>Scarabaeiformia</taxon>
        <taxon>Scarabaeidae</taxon>
        <taxon>Dynastinae</taxon>
        <taxon>Oryctes</taxon>
    </lineage>
</organism>
<dbReference type="InterPro" id="IPR000674">
    <property type="entry name" value="Ald_Oxase/Xan_DH_a/b"/>
</dbReference>
<evidence type="ECO:0000256" key="4">
    <source>
        <dbReference type="ARBA" id="ARBA00006849"/>
    </source>
</evidence>
<dbReference type="InterPro" id="IPR005107">
    <property type="entry name" value="CO_DH_flav_C"/>
</dbReference>
<accession>A0A0T6B961</accession>
<dbReference type="Gene3D" id="3.30.465.10">
    <property type="match status" value="1"/>
</dbReference>
<evidence type="ECO:0000313" key="17">
    <source>
        <dbReference type="EMBL" id="KRT83891.1"/>
    </source>
</evidence>
<gene>
    <name evidence="17" type="ORF">AMK59_4880</name>
</gene>
<feature type="non-terminal residue" evidence="17">
    <location>
        <position position="1"/>
    </location>
</feature>
<comment type="subunit">
    <text evidence="5">Homodimer.</text>
</comment>
<comment type="similarity">
    <text evidence="4">Belongs to the xanthine dehydrogenase family.</text>
</comment>
<keyword evidence="6" id="KW-0500">Molybdenum</keyword>
<dbReference type="SUPFAM" id="SSF56003">
    <property type="entry name" value="Molybdenum cofactor-binding domain"/>
    <property type="match status" value="1"/>
</dbReference>
<dbReference type="Gene3D" id="3.30.390.50">
    <property type="entry name" value="CO dehydrogenase flavoprotein, C-terminal domain"/>
    <property type="match status" value="1"/>
</dbReference>
<dbReference type="InterPro" id="IPR036856">
    <property type="entry name" value="Ald_Oxase/Xan_DH_a/b_sf"/>
</dbReference>
<protein>
    <recommendedName>
        <fullName evidence="16">FAD-binding PCMH-type domain-containing protein</fullName>
    </recommendedName>
</protein>
<dbReference type="FunFam" id="3.30.365.10:FF:000001">
    <property type="entry name" value="Xanthine dehydrogenase oxidase"/>
    <property type="match status" value="1"/>
</dbReference>
<proteinExistence type="inferred from homology"/>
<dbReference type="EMBL" id="LJIG01009032">
    <property type="protein sequence ID" value="KRT83891.1"/>
    <property type="molecule type" value="Genomic_DNA"/>
</dbReference>
<dbReference type="InterPro" id="IPR016208">
    <property type="entry name" value="Ald_Oxase/xanthine_DH-like"/>
</dbReference>
<dbReference type="Proteomes" id="UP000051574">
    <property type="component" value="Unassembled WGS sequence"/>
</dbReference>
<dbReference type="Pfam" id="PF01315">
    <property type="entry name" value="Ald_Xan_dh_C"/>
    <property type="match status" value="1"/>
</dbReference>
<dbReference type="FunFam" id="3.30.365.10:FF:000002">
    <property type="entry name" value="Xanthine dehydrogenase oxidase"/>
    <property type="match status" value="1"/>
</dbReference>
<keyword evidence="18" id="KW-1185">Reference proteome</keyword>
<keyword evidence="8" id="KW-0001">2Fe-2S</keyword>
<evidence type="ECO:0000256" key="14">
    <source>
        <dbReference type="ARBA" id="ARBA00023140"/>
    </source>
</evidence>
<dbReference type="GO" id="GO:0016491">
    <property type="term" value="F:oxidoreductase activity"/>
    <property type="evidence" value="ECO:0007669"/>
    <property type="project" value="UniProtKB-KW"/>
</dbReference>
<dbReference type="OrthoDB" id="8300278at2759"/>
<dbReference type="FunFam" id="3.30.465.10:FF:000004">
    <property type="entry name" value="Xanthine dehydrogenase/oxidase"/>
    <property type="match status" value="1"/>
</dbReference>
<feature type="domain" description="FAD-binding PCMH-type" evidence="16">
    <location>
        <begin position="1"/>
        <end position="144"/>
    </location>
</feature>
<dbReference type="InterPro" id="IPR008274">
    <property type="entry name" value="AldOxase/xan_DH_MoCoBD1"/>
</dbReference>
<dbReference type="GO" id="GO:0051537">
    <property type="term" value="F:2 iron, 2 sulfur cluster binding"/>
    <property type="evidence" value="ECO:0007669"/>
    <property type="project" value="UniProtKB-KW"/>
</dbReference>
<dbReference type="InterPro" id="IPR037165">
    <property type="entry name" value="AldOxase/xan_DH_Mopterin-bd_sf"/>
</dbReference>
<evidence type="ECO:0000256" key="15">
    <source>
        <dbReference type="ARBA" id="ARBA00034078"/>
    </source>
</evidence>
<comment type="caution">
    <text evidence="17">The sequence shown here is derived from an EMBL/GenBank/DDBJ whole genome shotgun (WGS) entry which is preliminary data.</text>
</comment>
<evidence type="ECO:0000259" key="16">
    <source>
        <dbReference type="PROSITE" id="PS51387"/>
    </source>
</evidence>
<comment type="cofactor">
    <cofactor evidence="2">
        <name>FAD</name>
        <dbReference type="ChEBI" id="CHEBI:57692"/>
    </cofactor>
</comment>
<dbReference type="PANTHER" id="PTHR45444:SF3">
    <property type="entry name" value="XANTHINE DEHYDROGENASE"/>
    <property type="match status" value="1"/>
</dbReference>
<sequence length="830" mass="92279">HFQYPVLVQPSKIKELNEIEYLDDGIRFGAAVTLQEIETVLRKQIEVAGENKTKIFKAIIEMLNWFAGKQIRNVAALGGNIMTGSPISDLNPILMAANVILDVASLNGGNRKVRMDETFFTGYRRNVIKPNEILLAIHIPYTNENQHFYAYKQARRREDDIAIVNAAFNVMLTPNSHKVESFRCAFGGMAPTTVMGLNISKELVGMEWNPELLEKGYANLIEDLPLAPDAPGGMIQYRKSLTLSFFLRVFLQISQDLKIGVSPRDLSAISSFKERELKSSQYFQVKGVDQALDDPVGRPVVHASAFKQASGEAIYCDDIPHFENELYLSFVVSTKAHATILSIDASEALLMEGVKGFFSATELQPFCNELGAVIHDEEVFISTTVTAQGQIIGAIVADDQLIAQKAARMVEITYKELTPIIITIEDAIKHNSFHGGEKMIQDGNVDDAFRIAPHTIVGECRMGGQEHFYFETQAVIVVPKKEDNEIDVYCSTQHPTEISTLVGNVLGIPQNRIITKVKRIGGGFGGKESKAAMVAVPVAVIAYKLGRPVRVMLDRDEDMLMTGGRHPFYMKYKTAFDDNGKILACDVELYSNVGYSFDLSLAVMDRAMYHFINAYYVPNFRIKGYLCKTNIHSSTAFRGFGGPQGMFAGENMIRNIAEYLNKEPTEISYLNLFEEGQATFYNKAVENCTLQQCWNECVRSSNYERRRVQIEEHNTQNRYKKRGISVIPTMFGISFSVSFLNQAGALVNVYTDGSVLLTHGGTEMGQGLHTKMLQVASRALEIDISKIHISETATDKVPNTSPTAASTGSDLNGMAVLVSSHLQICVCQWK</sequence>
<keyword evidence="12" id="KW-0408">Iron</keyword>
<keyword evidence="9" id="KW-0479">Metal-binding</keyword>
<dbReference type="InterPro" id="IPR002346">
    <property type="entry name" value="Mopterin_DH_FAD-bd"/>
</dbReference>
<evidence type="ECO:0000256" key="8">
    <source>
        <dbReference type="ARBA" id="ARBA00022714"/>
    </source>
</evidence>
<evidence type="ECO:0000256" key="6">
    <source>
        <dbReference type="ARBA" id="ARBA00022505"/>
    </source>
</evidence>
<reference evidence="17 18" key="1">
    <citation type="submission" date="2015-09" db="EMBL/GenBank/DDBJ databases">
        <title>Draft genome of the scarab beetle Oryctes borbonicus.</title>
        <authorList>
            <person name="Meyer J.M."/>
            <person name="Markov G.V."/>
            <person name="Baskaran P."/>
            <person name="Herrmann M."/>
            <person name="Sommer R.J."/>
            <person name="Roedelsperger C."/>
        </authorList>
    </citation>
    <scope>NUCLEOTIDE SEQUENCE [LARGE SCALE GENOMIC DNA]</scope>
    <source>
        <strain evidence="17">OB123</strain>
        <tissue evidence="17">Whole animal</tissue>
    </source>
</reference>
<dbReference type="PROSITE" id="PS51387">
    <property type="entry name" value="FAD_PCMH"/>
    <property type="match status" value="1"/>
</dbReference>
<dbReference type="PANTHER" id="PTHR45444">
    <property type="entry name" value="XANTHINE DEHYDROGENASE"/>
    <property type="match status" value="1"/>
</dbReference>
<evidence type="ECO:0000256" key="10">
    <source>
        <dbReference type="ARBA" id="ARBA00022827"/>
    </source>
</evidence>
<dbReference type="Gene3D" id="3.30.365.10">
    <property type="entry name" value="Aldehyde oxidase/xanthine dehydrogenase, molybdopterin binding domain"/>
    <property type="match status" value="4"/>
</dbReference>
<dbReference type="AlphaFoldDB" id="A0A0T6B961"/>
<dbReference type="Pfam" id="PF00941">
    <property type="entry name" value="FAD_binding_5"/>
    <property type="match status" value="1"/>
</dbReference>
<evidence type="ECO:0000256" key="1">
    <source>
        <dbReference type="ARBA" id="ARBA00001924"/>
    </source>
</evidence>
<evidence type="ECO:0000313" key="18">
    <source>
        <dbReference type="Proteomes" id="UP000051574"/>
    </source>
</evidence>
<dbReference type="InterPro" id="IPR036683">
    <property type="entry name" value="CO_DH_flav_C_dom_sf"/>
</dbReference>
<keyword evidence="11" id="KW-0560">Oxidoreductase</keyword>
<dbReference type="SMART" id="SM01008">
    <property type="entry name" value="Ald_Xan_dh_C"/>
    <property type="match status" value="1"/>
</dbReference>
<dbReference type="Gene3D" id="3.90.1170.50">
    <property type="entry name" value="Aldehyde oxidase/xanthine dehydrogenase, a/b hammerhead"/>
    <property type="match status" value="1"/>
</dbReference>
<dbReference type="InterPro" id="IPR036318">
    <property type="entry name" value="FAD-bd_PCMH-like_sf"/>
</dbReference>
<evidence type="ECO:0000256" key="13">
    <source>
        <dbReference type="ARBA" id="ARBA00023014"/>
    </source>
</evidence>
<dbReference type="GO" id="GO:0005777">
    <property type="term" value="C:peroxisome"/>
    <property type="evidence" value="ECO:0007669"/>
    <property type="project" value="UniProtKB-SubCell"/>
</dbReference>
<dbReference type="GO" id="GO:0071949">
    <property type="term" value="F:FAD binding"/>
    <property type="evidence" value="ECO:0007669"/>
    <property type="project" value="InterPro"/>
</dbReference>
<keyword evidence="14" id="KW-0576">Peroxisome</keyword>
<keyword evidence="10" id="KW-0274">FAD</keyword>